<dbReference type="RefSeq" id="WP_198062381.1">
    <property type="nucleotide sequence ID" value="NZ_CP065856.1"/>
</dbReference>
<feature type="region of interest" description="Disordered" evidence="1">
    <location>
        <begin position="41"/>
        <end position="60"/>
    </location>
</feature>
<dbReference type="SUPFAM" id="SSF51338">
    <property type="entry name" value="Composite domain of metallo-dependent hydrolases"/>
    <property type="match status" value="1"/>
</dbReference>
<evidence type="ECO:0000313" key="4">
    <source>
        <dbReference type="Proteomes" id="UP000595001"/>
    </source>
</evidence>
<dbReference type="NCBIfam" id="NF011984">
    <property type="entry name" value="PRK15446.1-5"/>
    <property type="match status" value="1"/>
</dbReference>
<dbReference type="Proteomes" id="UP000595001">
    <property type="component" value="Chromosome"/>
</dbReference>
<dbReference type="NCBIfam" id="NF011990">
    <property type="entry name" value="PRK15446.2-6"/>
    <property type="match status" value="1"/>
</dbReference>
<organism evidence="3 4">
    <name type="scientific">Halosimplex litoreum</name>
    <dbReference type="NCBI Taxonomy" id="1198301"/>
    <lineage>
        <taxon>Archaea</taxon>
        <taxon>Methanobacteriati</taxon>
        <taxon>Methanobacteriota</taxon>
        <taxon>Stenosarchaea group</taxon>
        <taxon>Halobacteria</taxon>
        <taxon>Halobacteriales</taxon>
        <taxon>Haloarculaceae</taxon>
        <taxon>Halosimplex</taxon>
    </lineage>
</organism>
<reference evidence="3 4" key="1">
    <citation type="submission" date="2020-12" db="EMBL/GenBank/DDBJ databases">
        <title>Halosimplex halophilum sp. nov. and Halosimplex salinum sp. nov., two new members of the genus Halosimplex.</title>
        <authorList>
            <person name="Cui H.L."/>
        </authorList>
    </citation>
    <scope>NUCLEOTIDE SEQUENCE [LARGE SCALE GENOMIC DNA]</scope>
    <source>
        <strain evidence="3 4">YGH94</strain>
    </source>
</reference>
<proteinExistence type="predicted"/>
<keyword evidence="3" id="KW-0378">Hydrolase</keyword>
<feature type="domain" description="Amidohydrolase 3" evidence="2">
    <location>
        <begin position="339"/>
        <end position="380"/>
    </location>
</feature>
<dbReference type="InterPro" id="IPR011059">
    <property type="entry name" value="Metal-dep_hydrolase_composite"/>
</dbReference>
<dbReference type="GeneID" id="60587401"/>
<sequence length="398" mass="41778">MSERTERLVVEGGTVVTPAAALEDARVVVEGDRIAAVEGTERAGGNDGRVTADGARDDGTTERRLDATDRVVLPGLVDLHGDEVERYRFPRSGERVDAATALATADRLALAAGVTTKFDAIAFEEAPEKNRSIEGATELLEAVDTDADLVADHRVHARCEVTDPASVAVVGDLVERPVVDIASVMAHAPGRGQFEDEAAFASRYADGRGAAADEAARAGAERRAVPERTVRERVADLAEELSAADVLVASHDDADPAAVEHALAHGVDLCEYPVSLPAARRANERGAATAMGAPNLVRGGSLWGNLDAREAIDAGVVDLLCSDYRPQALLASVFVDTGEPLARRVARVTSEPARVAGLDDRGELAPGARADLVVVDPDPVPTVTRAVVAGRDVYRCGR</sequence>
<dbReference type="Pfam" id="PF07969">
    <property type="entry name" value="Amidohydro_3"/>
    <property type="match status" value="1"/>
</dbReference>
<dbReference type="InterPro" id="IPR013108">
    <property type="entry name" value="Amidohydro_3"/>
</dbReference>
<gene>
    <name evidence="3" type="ORF">I7X12_02870</name>
</gene>
<dbReference type="PIRSF" id="PIRSF038971">
    <property type="entry name" value="PhnM"/>
    <property type="match status" value="1"/>
</dbReference>
<dbReference type="AlphaFoldDB" id="A0A7T3FZS5"/>
<dbReference type="Gene3D" id="3.20.20.140">
    <property type="entry name" value="Metal-dependent hydrolases"/>
    <property type="match status" value="2"/>
</dbReference>
<dbReference type="PANTHER" id="PTHR43135">
    <property type="entry name" value="ALPHA-D-RIBOSE 1-METHYLPHOSPHONATE 5-TRIPHOSPHATE DIPHOSPHATASE"/>
    <property type="match status" value="1"/>
</dbReference>
<evidence type="ECO:0000259" key="2">
    <source>
        <dbReference type="Pfam" id="PF07969"/>
    </source>
</evidence>
<dbReference type="PANTHER" id="PTHR43135:SF3">
    <property type="entry name" value="ALPHA-D-RIBOSE 1-METHYLPHOSPHONATE 5-TRIPHOSPHATE DIPHOSPHATASE"/>
    <property type="match status" value="1"/>
</dbReference>
<protein>
    <submittedName>
        <fullName evidence="3">Alpha-D-ribose 1-methylphosphonate 5-triphosphate diphosphatase</fullName>
        <ecNumber evidence="3">3.6.1.63</ecNumber>
    </submittedName>
</protein>
<dbReference type="InterPro" id="IPR012696">
    <property type="entry name" value="PhnM"/>
</dbReference>
<dbReference type="EMBL" id="CP065856">
    <property type="protein sequence ID" value="QPV63592.1"/>
    <property type="molecule type" value="Genomic_DNA"/>
</dbReference>
<dbReference type="GO" id="GO:0019700">
    <property type="term" value="P:organic phosphonate catabolic process"/>
    <property type="evidence" value="ECO:0007669"/>
    <property type="project" value="InterPro"/>
</dbReference>
<dbReference type="OrthoDB" id="8791at2157"/>
<dbReference type="InterPro" id="IPR032466">
    <property type="entry name" value="Metal_Hydrolase"/>
</dbReference>
<evidence type="ECO:0000313" key="3">
    <source>
        <dbReference type="EMBL" id="QPV63592.1"/>
    </source>
</evidence>
<name>A0A7T3FZS5_9EURY</name>
<dbReference type="GO" id="GO:0016810">
    <property type="term" value="F:hydrolase activity, acting on carbon-nitrogen (but not peptide) bonds"/>
    <property type="evidence" value="ECO:0007669"/>
    <property type="project" value="InterPro"/>
</dbReference>
<dbReference type="EC" id="3.6.1.63" evidence="3"/>
<dbReference type="InterPro" id="IPR051781">
    <property type="entry name" value="Metallo-dep_Hydrolase"/>
</dbReference>
<accession>A0A7T3FZS5</accession>
<dbReference type="KEGG" id="hlt:I7X12_02870"/>
<keyword evidence="4" id="KW-1185">Reference proteome</keyword>
<evidence type="ECO:0000256" key="1">
    <source>
        <dbReference type="SAM" id="MobiDB-lite"/>
    </source>
</evidence>
<dbReference type="SUPFAM" id="SSF51556">
    <property type="entry name" value="Metallo-dependent hydrolases"/>
    <property type="match status" value="1"/>
</dbReference>